<keyword evidence="3 9" id="KW-0732">Signal</keyword>
<dbReference type="PROSITE" id="PS01095">
    <property type="entry name" value="GH18_1"/>
    <property type="match status" value="1"/>
</dbReference>
<dbReference type="FunFam" id="3.10.50.10:FF:000001">
    <property type="entry name" value="Chitinase 3-like 1"/>
    <property type="match status" value="1"/>
</dbReference>
<dbReference type="InterPro" id="IPR001579">
    <property type="entry name" value="Glyco_hydro_18_chit_AS"/>
</dbReference>
<feature type="compositionally biased region" description="Basic and acidic residues" evidence="8">
    <location>
        <begin position="1295"/>
        <end position="1331"/>
    </location>
</feature>
<feature type="region of interest" description="Disordered" evidence="8">
    <location>
        <begin position="339"/>
        <end position="362"/>
    </location>
</feature>
<evidence type="ECO:0008006" key="14">
    <source>
        <dbReference type="Google" id="ProtNLM"/>
    </source>
</evidence>
<proteinExistence type="inferred from homology"/>
<evidence type="ECO:0000313" key="13">
    <source>
        <dbReference type="Proteomes" id="UP001153714"/>
    </source>
</evidence>
<feature type="region of interest" description="Disordered" evidence="8">
    <location>
        <begin position="583"/>
        <end position="602"/>
    </location>
</feature>
<dbReference type="Gene3D" id="3.20.20.80">
    <property type="entry name" value="Glycosidases"/>
    <property type="match status" value="2"/>
</dbReference>
<feature type="domain" description="Chitin-binding type-2" evidence="10">
    <location>
        <begin position="516"/>
        <end position="577"/>
    </location>
</feature>
<dbReference type="SUPFAM" id="SSF51445">
    <property type="entry name" value="(Trans)glycosidases"/>
    <property type="match status" value="1"/>
</dbReference>
<dbReference type="PANTHER" id="PTHR11177:SF399">
    <property type="entry name" value="CHITINASE 6, ISOFORM C"/>
    <property type="match status" value="1"/>
</dbReference>
<name>A0A9P0C688_9NEOP</name>
<feature type="compositionally biased region" description="Low complexity" evidence="8">
    <location>
        <begin position="1922"/>
        <end position="1938"/>
    </location>
</feature>
<dbReference type="FunFam" id="2.170.140.10:FF:000005">
    <property type="entry name" value="Acidic mammalian chitinase"/>
    <property type="match status" value="1"/>
</dbReference>
<feature type="compositionally biased region" description="Basic and acidic residues" evidence="8">
    <location>
        <begin position="1178"/>
        <end position="1189"/>
    </location>
</feature>
<feature type="region of interest" description="Disordered" evidence="8">
    <location>
        <begin position="1494"/>
        <end position="1641"/>
    </location>
</feature>
<feature type="chain" id="PRO_5040175132" description="Chitinase" evidence="9">
    <location>
        <begin position="38"/>
        <end position="2439"/>
    </location>
</feature>
<evidence type="ECO:0000256" key="2">
    <source>
        <dbReference type="ARBA" id="ARBA00022669"/>
    </source>
</evidence>
<feature type="compositionally biased region" description="Acidic residues" evidence="8">
    <location>
        <begin position="345"/>
        <end position="362"/>
    </location>
</feature>
<dbReference type="SMART" id="SM00636">
    <property type="entry name" value="Glyco_18"/>
    <property type="match status" value="1"/>
</dbReference>
<dbReference type="GO" id="GO:0004568">
    <property type="term" value="F:chitinase activity"/>
    <property type="evidence" value="ECO:0007669"/>
    <property type="project" value="UniProtKB-ARBA"/>
</dbReference>
<feature type="region of interest" description="Disordered" evidence="8">
    <location>
        <begin position="1661"/>
        <end position="1681"/>
    </location>
</feature>
<organism evidence="12 13">
    <name type="scientific">Diatraea saccharalis</name>
    <name type="common">sugarcane borer</name>
    <dbReference type="NCBI Taxonomy" id="40085"/>
    <lineage>
        <taxon>Eukaryota</taxon>
        <taxon>Metazoa</taxon>
        <taxon>Ecdysozoa</taxon>
        <taxon>Arthropoda</taxon>
        <taxon>Hexapoda</taxon>
        <taxon>Insecta</taxon>
        <taxon>Pterygota</taxon>
        <taxon>Neoptera</taxon>
        <taxon>Endopterygota</taxon>
        <taxon>Lepidoptera</taxon>
        <taxon>Glossata</taxon>
        <taxon>Ditrysia</taxon>
        <taxon>Pyraloidea</taxon>
        <taxon>Crambidae</taxon>
        <taxon>Crambinae</taxon>
        <taxon>Diatraea</taxon>
    </lineage>
</organism>
<dbReference type="InterPro" id="IPR017853">
    <property type="entry name" value="GH"/>
</dbReference>
<dbReference type="GO" id="GO:0006032">
    <property type="term" value="P:chitin catabolic process"/>
    <property type="evidence" value="ECO:0007669"/>
    <property type="project" value="UniProtKB-ARBA"/>
</dbReference>
<keyword evidence="2" id="KW-0147">Chitin-binding</keyword>
<evidence type="ECO:0000313" key="12">
    <source>
        <dbReference type="EMBL" id="CAH0751683.1"/>
    </source>
</evidence>
<feature type="compositionally biased region" description="Low complexity" evidence="8">
    <location>
        <begin position="1001"/>
        <end position="1016"/>
    </location>
</feature>
<evidence type="ECO:0000259" key="11">
    <source>
        <dbReference type="PROSITE" id="PS51910"/>
    </source>
</evidence>
<dbReference type="SUPFAM" id="SSF57625">
    <property type="entry name" value="Invertebrate chitin-binding proteins"/>
    <property type="match status" value="1"/>
</dbReference>
<feature type="compositionally biased region" description="Polar residues" evidence="8">
    <location>
        <begin position="1542"/>
        <end position="1556"/>
    </location>
</feature>
<dbReference type="CDD" id="cd02872">
    <property type="entry name" value="GH18_chitolectin_chitotriosidase"/>
    <property type="match status" value="1"/>
</dbReference>
<feature type="compositionally biased region" description="Basic residues" evidence="8">
    <location>
        <begin position="1377"/>
        <end position="1386"/>
    </location>
</feature>
<feature type="compositionally biased region" description="Low complexity" evidence="8">
    <location>
        <begin position="964"/>
        <end position="993"/>
    </location>
</feature>
<dbReference type="GO" id="GO:0005576">
    <property type="term" value="C:extracellular region"/>
    <property type="evidence" value="ECO:0007669"/>
    <property type="project" value="InterPro"/>
</dbReference>
<feature type="signal peptide" evidence="9">
    <location>
        <begin position="1"/>
        <end position="37"/>
    </location>
</feature>
<feature type="compositionally biased region" description="Polar residues" evidence="8">
    <location>
        <begin position="1627"/>
        <end position="1636"/>
    </location>
</feature>
<dbReference type="SMART" id="SM00494">
    <property type="entry name" value="ChtBD2"/>
    <property type="match status" value="1"/>
</dbReference>
<keyword evidence="6 7" id="KW-0326">Glycosidase</keyword>
<dbReference type="InterPro" id="IPR050314">
    <property type="entry name" value="Glycosyl_Hydrlase_18"/>
</dbReference>
<dbReference type="InterPro" id="IPR011583">
    <property type="entry name" value="Chitinase_II/V-like_cat"/>
</dbReference>
<feature type="compositionally biased region" description="Low complexity" evidence="8">
    <location>
        <begin position="464"/>
        <end position="476"/>
    </location>
</feature>
<evidence type="ECO:0000256" key="4">
    <source>
        <dbReference type="ARBA" id="ARBA00022801"/>
    </source>
</evidence>
<feature type="region of interest" description="Disordered" evidence="8">
    <location>
        <begin position="1836"/>
        <end position="1863"/>
    </location>
</feature>
<dbReference type="Pfam" id="PF01607">
    <property type="entry name" value="CBM_14"/>
    <property type="match status" value="1"/>
</dbReference>
<evidence type="ECO:0000256" key="5">
    <source>
        <dbReference type="ARBA" id="ARBA00023157"/>
    </source>
</evidence>
<dbReference type="GO" id="GO:0005975">
    <property type="term" value="P:carbohydrate metabolic process"/>
    <property type="evidence" value="ECO:0007669"/>
    <property type="project" value="InterPro"/>
</dbReference>
<evidence type="ECO:0000256" key="7">
    <source>
        <dbReference type="RuleBase" id="RU000489"/>
    </source>
</evidence>
<feature type="region of interest" description="Disordered" evidence="8">
    <location>
        <begin position="1281"/>
        <end position="1405"/>
    </location>
</feature>
<feature type="region of interest" description="Disordered" evidence="8">
    <location>
        <begin position="621"/>
        <end position="648"/>
    </location>
</feature>
<sequence>MGVSRGRNIFNTLLKMNITTWLSLIIAVMALSSSARASEPRVVCYYTNWSVYRPGTARFNPQNINPYLCTHLIYAFGGFTKDNTLKPFDKYQDIEKGGYAKFTGLKTYNKNLKTMLAIGGWNEGSTRFSPMVAAKDRRKEFVRNAIKFLRQNHFDGLDLDWEYPAFRDGGKPKDRENYSKLVKELREEFERESEKTGKPRLLLTMAVPAGIEYIQKGFDVRTLNQYLDWMNLLTYDYHSAFEPAVNHHAPLYPLEEPNEYSVDTELNIDYTIKFYLENGAERDKLVLGIPTYGRSYTLFNPDAVEIGSPADGPGEQGDATREKGYLAYYEICEALKPKTKKRNVDDDDSDEDSDEEEEEEEWTVMYPNPKAMGPVAFRGNQWVGYDDVDIVKRKAEYVAENGLGGIMFWSIDNDDFRGNCHDKPYPLIEAAKEAYIARLGATDNAIEKVAPSTRNSARRRNRPRASTTTTTTTTTAKPAIISRKSNKQKSSAITSTTPAWNIITPEPPTTPDPGADFKCTDEGFFPHPRDCKKYFWCLDSGPSNLGIVAHQFTCPSGLFFNKAADSCDFARNVLCKKPSATTKATTAKPATTTTTTTTTAAPRTTRKPIKISTRNSLLFRTTTTTTTTTTTPEPESEEEYEDEAPEDATDIEAEDPKVIKELIDLIKKVGGVEQLEKHLRLNDNAASTDGVITTTPSSFNKKLYQKVLERTRGKSKFSNGITDGTPQNSRRGPQNAGLDATADKDIFVKRDRPQYTTINRSRPSSSTTEEPLLDEDDEEEIEEPSQFLSRARAVDPEPSVATTARPLQYVNIRRARPTTISTSDTADDTASRNALFERVEPYVTIGESPNSLDILSARRENMPEYVTIRRQRPTTEETTTAQYEPSELGVESQDTALEREISSQPQYTSIVRARSTTLPPVEEPNSPEPTTVLAVQISSLLNSPNDAEIETPEPEVSIALETEAPTTTPTTSTTSTTSRSTTTAAPTSVSTRRAILRRRGSTTTTTTTVSPTTTQVSSRNYTFIRRRRPLSSQNEISSDSVETDDNLRKIRSTTPDSREVDGNRNFDNVLSSRKRIRISTFNDDSIPAAASPVARGRFRPTLTRDEVLSLTPVDSESPQFVPRQNFPQRTERRFRGRTSTAKTDEVEDSEVSAATVEVRRPNILPRGRSRFTLSTTEVPKKTTDAESKSLQRSTLRSFSRFTPRPFTRQGTLSTTADDNLNDEEFTPTVPQRPPFVRAKAPSILQGRKLPFLPRVSTTEQILTIDDEELENKQDDISLSESAIEEKEHDEDNTEQENKNEKEEENGNKEIEDHENNEKNSKEENEEESAKEIEEENVSEIPKRRIVIKKLRPPSSTTESSVTVITTETLPTDETGKRKFRVIRRRPTSTTEADLSLSSTEASSSPKIRRIIRKKIKPVEEEPNIIAKSISSLNVDSKNSITTETVINYGEKTRKTTYASTSQAPTSVASEEPEIIKTVDVTEIPITEQIVEGNLGGVNSDLNTPDKVKNEQPSQYDNNNESDDDIIKSDTVFNNDESDEETSSQVVVENDQKSFVVSDTKEEDTYVPITETEESNAETTTTSTTQLTSSTSRSRLPYRPPKRSFTSTTESSAPSSSRVFSRKYNPGVYTTPSTAAKSDSLRPVTRRPLFTTKLFTRRPFAPARTTKKVEEEQEEEYSDEEILDEEPENPFVFVPQGQLFTRKPSIAAEDEEEYDTEPEEVDDEEEEEPEEEPSQNNFTPVTRKPIFKPRVVNSNTFRASVSTTELPKRQFGGIQNRTALFSRFGGIKQSNDTKKRVQNVPLGYVAPIISDSISNTSKPEITTTVKSLLKDENEQKITTESDFTTGSDDDDYLSMTESTSSTSDITSTFVDLTSINNIDNESTTSEMNVDTSTDEYLENTEGTTNNPSKQDSTINDETETETQTENIKTETTTESLLETTTDEPQVLPVVKTQFNKLFSVSRVVEVSSKLDKHRLNKNNETTLIEEGKIMIEKKPMVDKIGEVSRFSLIKIVEDEIPLYLTKLGHVYPVENPPDNLIRIDEARNARALRNFADAPRENLVASESINEAYRHVKNSNQDPKIVNKSQVEHVLNDDFLSYINDEKKVEKPTEAPLSATDSSYKPEWQFVPAAYEKEQKNKDQSGKDFEIITPRSLRTDPSTLSLEALFKTENPIMARKVSGNQENQPFVVYSASVPTQNEEANIVKLEVIKPETGRSIITFAKGQEFQGSVEDKVTVKYPVSISVIPLSSPLPTMPITTTTSTTAPTTEIIQTSPIIELLTTQPTMITTEASTTTDVPSTTETVTEEVTTLKASPLDAKKLKFPFPRRPIIKSNFTRPVPRPAKKINATVINNLNQKVNKTTGFSPSKSRFTATRSQNVPIDTRKKNTTRLVSFKTTPKIFSTESPRTTTERKLYFKPIRPSFRPAFVPRRTTAAPPTTLDT</sequence>
<feature type="region of interest" description="Disordered" evidence="8">
    <location>
        <begin position="1114"/>
        <end position="1148"/>
    </location>
</feature>
<dbReference type="PROSITE" id="PS50940">
    <property type="entry name" value="CHIT_BIND_II"/>
    <property type="match status" value="1"/>
</dbReference>
<feature type="compositionally biased region" description="Polar residues" evidence="8">
    <location>
        <begin position="488"/>
        <end position="499"/>
    </location>
</feature>
<keyword evidence="4 7" id="KW-0378">Hydrolase</keyword>
<feature type="region of interest" description="Disordered" evidence="8">
    <location>
        <begin position="451"/>
        <end position="513"/>
    </location>
</feature>
<feature type="compositionally biased region" description="Polar residues" evidence="8">
    <location>
        <begin position="1208"/>
        <end position="1218"/>
    </location>
</feature>
<dbReference type="FunFam" id="3.20.20.80:FF:000007">
    <property type="entry name" value="Acidic mammalian chitinase"/>
    <property type="match status" value="1"/>
</dbReference>
<feature type="compositionally biased region" description="Low complexity" evidence="8">
    <location>
        <begin position="1391"/>
        <end position="1404"/>
    </location>
</feature>
<feature type="compositionally biased region" description="Low complexity" evidence="8">
    <location>
        <begin position="621"/>
        <end position="633"/>
    </location>
</feature>
<feature type="compositionally biased region" description="Polar residues" evidence="8">
    <location>
        <begin position="716"/>
        <end position="732"/>
    </location>
</feature>
<feature type="compositionally biased region" description="Low complexity" evidence="8">
    <location>
        <begin position="1603"/>
        <end position="1618"/>
    </location>
</feature>
<feature type="region of interest" description="Disordered" evidence="8">
    <location>
        <begin position="1202"/>
        <end position="1241"/>
    </location>
</feature>
<dbReference type="InterPro" id="IPR036508">
    <property type="entry name" value="Chitin-bd_dom_sf"/>
</dbReference>
<dbReference type="GO" id="GO:0008061">
    <property type="term" value="F:chitin binding"/>
    <property type="evidence" value="ECO:0007669"/>
    <property type="project" value="UniProtKB-KW"/>
</dbReference>
<feature type="compositionally biased region" description="Acidic residues" evidence="8">
    <location>
        <begin position="771"/>
        <end position="783"/>
    </location>
</feature>
<comment type="similarity">
    <text evidence="1">Belongs to the glycosyl hydrolase 18 family. Chitinase class II subfamily.</text>
</comment>
<dbReference type="InterPro" id="IPR029070">
    <property type="entry name" value="Chitinase_insertion_sf"/>
</dbReference>
<feature type="region of interest" description="Disordered" evidence="8">
    <location>
        <begin position="1175"/>
        <end position="1194"/>
    </location>
</feature>
<feature type="region of interest" description="Disordered" evidence="8">
    <location>
        <begin position="714"/>
        <end position="806"/>
    </location>
</feature>
<keyword evidence="13" id="KW-1185">Reference proteome</keyword>
<dbReference type="PROSITE" id="PS51910">
    <property type="entry name" value="GH18_2"/>
    <property type="match status" value="1"/>
</dbReference>
<evidence type="ECO:0000256" key="3">
    <source>
        <dbReference type="ARBA" id="ARBA00022729"/>
    </source>
</evidence>
<gene>
    <name evidence="12" type="ORF">DIATSA_LOCUS4865</name>
</gene>
<feature type="region of interest" description="Disordered" evidence="8">
    <location>
        <begin position="872"/>
        <end position="892"/>
    </location>
</feature>
<feature type="region of interest" description="Disordered" evidence="8">
    <location>
        <begin position="1895"/>
        <end position="1938"/>
    </location>
</feature>
<feature type="compositionally biased region" description="Low complexity" evidence="8">
    <location>
        <begin position="1576"/>
        <end position="1593"/>
    </location>
</feature>
<feature type="region of interest" description="Disordered" evidence="8">
    <location>
        <begin position="960"/>
        <end position="1016"/>
    </location>
</feature>
<protein>
    <recommendedName>
        <fullName evidence="14">Chitinase</fullName>
    </recommendedName>
</protein>
<accession>A0A9P0C688</accession>
<evidence type="ECO:0000256" key="1">
    <source>
        <dbReference type="ARBA" id="ARBA00009121"/>
    </source>
</evidence>
<keyword evidence="5" id="KW-1015">Disulfide bond</keyword>
<dbReference type="Proteomes" id="UP001153714">
    <property type="component" value="Chromosome 16"/>
</dbReference>
<dbReference type="InterPro" id="IPR001223">
    <property type="entry name" value="Glyco_hydro18_cat"/>
</dbReference>
<feature type="compositionally biased region" description="Basic and acidic residues" evidence="8">
    <location>
        <begin position="741"/>
        <end position="753"/>
    </location>
</feature>
<feature type="compositionally biased region" description="Polar residues" evidence="8">
    <location>
        <begin position="754"/>
        <end position="768"/>
    </location>
</feature>
<dbReference type="PANTHER" id="PTHR11177">
    <property type="entry name" value="CHITINASE"/>
    <property type="match status" value="1"/>
</dbReference>
<dbReference type="EMBL" id="OU893347">
    <property type="protein sequence ID" value="CAH0751683.1"/>
    <property type="molecule type" value="Genomic_DNA"/>
</dbReference>
<feature type="compositionally biased region" description="Acidic residues" evidence="8">
    <location>
        <begin position="1670"/>
        <end position="1681"/>
    </location>
</feature>
<reference evidence="12" key="2">
    <citation type="submission" date="2022-10" db="EMBL/GenBank/DDBJ databases">
        <authorList>
            <consortium name="ENA_rothamsted_submissions"/>
            <consortium name="culmorum"/>
            <person name="King R."/>
        </authorList>
    </citation>
    <scope>NUCLEOTIDE SEQUENCE</scope>
</reference>
<dbReference type="SUPFAM" id="SSF54556">
    <property type="entry name" value="Chitinase insertion domain"/>
    <property type="match status" value="1"/>
</dbReference>
<evidence type="ECO:0000256" key="8">
    <source>
        <dbReference type="SAM" id="MobiDB-lite"/>
    </source>
</evidence>
<dbReference type="Pfam" id="PF00704">
    <property type="entry name" value="Glyco_hydro_18"/>
    <property type="match status" value="1"/>
</dbReference>
<evidence type="ECO:0000259" key="10">
    <source>
        <dbReference type="PROSITE" id="PS50940"/>
    </source>
</evidence>
<feature type="compositionally biased region" description="Acidic residues" evidence="8">
    <location>
        <begin position="1707"/>
        <end position="1732"/>
    </location>
</feature>
<feature type="compositionally biased region" description="Acidic residues" evidence="8">
    <location>
        <begin position="634"/>
        <end position="648"/>
    </location>
</feature>
<feature type="domain" description="GH18" evidence="11">
    <location>
        <begin position="40"/>
        <end position="438"/>
    </location>
</feature>
<evidence type="ECO:0000256" key="6">
    <source>
        <dbReference type="ARBA" id="ARBA00023295"/>
    </source>
</evidence>
<evidence type="ECO:0000256" key="9">
    <source>
        <dbReference type="SAM" id="SignalP"/>
    </source>
</evidence>
<dbReference type="Gene3D" id="3.10.50.10">
    <property type="match status" value="1"/>
</dbReference>
<feature type="compositionally biased region" description="Low complexity" evidence="8">
    <location>
        <begin position="1853"/>
        <end position="1863"/>
    </location>
</feature>
<feature type="compositionally biased region" description="Polar residues" evidence="8">
    <location>
        <begin position="1899"/>
        <end position="1911"/>
    </location>
</feature>
<feature type="region of interest" description="Disordered" evidence="8">
    <location>
        <begin position="1697"/>
        <end position="1744"/>
    </location>
</feature>
<feature type="compositionally biased region" description="Low complexity" evidence="8">
    <location>
        <begin position="1354"/>
        <end position="1368"/>
    </location>
</feature>
<reference evidence="12" key="1">
    <citation type="submission" date="2021-12" db="EMBL/GenBank/DDBJ databases">
        <authorList>
            <person name="King R."/>
        </authorList>
    </citation>
    <scope>NUCLEOTIDE SEQUENCE</scope>
</reference>
<dbReference type="InterPro" id="IPR002557">
    <property type="entry name" value="Chitin-bd_dom"/>
</dbReference>
<dbReference type="OrthoDB" id="76388at2759"/>